<keyword evidence="5" id="KW-1185">Reference proteome</keyword>
<dbReference type="PANTHER" id="PTHR43179">
    <property type="entry name" value="RHAMNOSYLTRANSFERASE WBBL"/>
    <property type="match status" value="1"/>
</dbReference>
<evidence type="ECO:0000256" key="2">
    <source>
        <dbReference type="ARBA" id="ARBA00022676"/>
    </source>
</evidence>
<organism evidence="4 5">
    <name type="scientific">Vibrio ruber (strain DSM 16370 / JCM 11486 / BCRC 17186 / CECT 7878 / LMG 23124 / VR1)</name>
    <dbReference type="NCBI Taxonomy" id="1123498"/>
    <lineage>
        <taxon>Bacteria</taxon>
        <taxon>Pseudomonadati</taxon>
        <taxon>Pseudomonadota</taxon>
        <taxon>Gammaproteobacteria</taxon>
        <taxon>Vibrionales</taxon>
        <taxon>Vibrionaceae</taxon>
        <taxon>Vibrio</taxon>
    </lineage>
</organism>
<reference evidence="5" key="1">
    <citation type="submission" date="2017-02" db="EMBL/GenBank/DDBJ databases">
        <authorList>
            <person name="Rodrigo-Torres L."/>
            <person name="Arahal R.D."/>
            <person name="Lucena T."/>
        </authorList>
    </citation>
    <scope>NUCLEOTIDE SEQUENCE [LARGE SCALE GENOMIC DNA]</scope>
    <source>
        <strain evidence="5">CECT 7878</strain>
    </source>
</reference>
<dbReference type="OrthoDB" id="5291101at2"/>
<protein>
    <submittedName>
        <fullName evidence="4">Rhamnosyltransferase WbbL</fullName>
        <ecNumber evidence="4">2.4.1.-</ecNumber>
    </submittedName>
</protein>
<gene>
    <name evidence="4" type="primary">wbbL</name>
    <name evidence="4" type="ORF">VR7878_02235</name>
</gene>
<dbReference type="Gene3D" id="3.90.550.10">
    <property type="entry name" value="Spore Coat Polysaccharide Biosynthesis Protein SpsA, Chain A"/>
    <property type="match status" value="1"/>
</dbReference>
<dbReference type="SUPFAM" id="SSF53448">
    <property type="entry name" value="Nucleotide-diphospho-sugar transferases"/>
    <property type="match status" value="1"/>
</dbReference>
<dbReference type="STRING" id="1123498.VR7878_02235"/>
<dbReference type="EC" id="2.4.1.-" evidence="4"/>
<proteinExistence type="inferred from homology"/>
<dbReference type="Pfam" id="PF13641">
    <property type="entry name" value="Glyco_tranf_2_3"/>
    <property type="match status" value="1"/>
</dbReference>
<name>A0A1R4LLC2_VIBR1</name>
<dbReference type="RefSeq" id="WP_077336207.1">
    <property type="nucleotide sequence ID" value="NZ_FULE01000031.1"/>
</dbReference>
<dbReference type="GO" id="GO:0016757">
    <property type="term" value="F:glycosyltransferase activity"/>
    <property type="evidence" value="ECO:0007669"/>
    <property type="project" value="UniProtKB-KW"/>
</dbReference>
<comment type="similarity">
    <text evidence="1">Belongs to the glycosyltransferase 2 family.</text>
</comment>
<sequence>MALFISVVNHNHDTLICEHGTLKNLAKKYNVILKSNTIPSKKLIKHCQENNIHLITNHQYKGFGTNNNDIFIYASSQLKMNSDDYFLVLNPDLIIDEVAISKLLILADHFNADISAINLYKDITKKEYDYSIRHYHSLFSTLKSLLGFKRNDFYDKKHIKKPIPIEWAAGSFLLFKFDCYYELKGFDEEYFMYFEDADICKRANDKGFRIIYFPQIEAIHLAAHDNRKLFSKHFKWYLLSMLKYHKIFK</sequence>
<accession>A0A1R4LLC2</accession>
<evidence type="ECO:0000313" key="4">
    <source>
        <dbReference type="EMBL" id="SJN57305.1"/>
    </source>
</evidence>
<evidence type="ECO:0000313" key="5">
    <source>
        <dbReference type="Proteomes" id="UP000188276"/>
    </source>
</evidence>
<dbReference type="AlphaFoldDB" id="A0A1R4LLC2"/>
<evidence type="ECO:0000256" key="1">
    <source>
        <dbReference type="ARBA" id="ARBA00006739"/>
    </source>
</evidence>
<keyword evidence="3 4" id="KW-0808">Transferase</keyword>
<dbReference type="InterPro" id="IPR029044">
    <property type="entry name" value="Nucleotide-diphossugar_trans"/>
</dbReference>
<dbReference type="Proteomes" id="UP000188276">
    <property type="component" value="Unassembled WGS sequence"/>
</dbReference>
<dbReference type="EMBL" id="FULE01000031">
    <property type="protein sequence ID" value="SJN57305.1"/>
    <property type="molecule type" value="Genomic_DNA"/>
</dbReference>
<evidence type="ECO:0000256" key="3">
    <source>
        <dbReference type="ARBA" id="ARBA00022679"/>
    </source>
</evidence>
<keyword evidence="2 4" id="KW-0328">Glycosyltransferase</keyword>
<dbReference type="PANTHER" id="PTHR43179:SF12">
    <property type="entry name" value="GALACTOFURANOSYLTRANSFERASE GLFT2"/>
    <property type="match status" value="1"/>
</dbReference>